<evidence type="ECO:0000313" key="5">
    <source>
        <dbReference type="Proteomes" id="UP000196573"/>
    </source>
</evidence>
<gene>
    <name evidence="4" type="primary">dnaJ_2</name>
    <name evidence="4" type="ORF">EHSB41UT_03305</name>
</gene>
<reference evidence="4 5" key="1">
    <citation type="submission" date="2017-03" db="EMBL/GenBank/DDBJ databases">
        <authorList>
            <person name="Afonso C.L."/>
            <person name="Miller P.J."/>
            <person name="Scott M.A."/>
            <person name="Spackman E."/>
            <person name="Goraichik I."/>
            <person name="Dimitrov K.M."/>
            <person name="Suarez D.L."/>
            <person name="Swayne D.E."/>
        </authorList>
    </citation>
    <scope>NUCLEOTIDE SEQUENCE [LARGE SCALE GENOMIC DNA]</scope>
    <source>
        <strain evidence="4">SB41UT1</strain>
    </source>
</reference>
<proteinExistence type="predicted"/>
<dbReference type="Proteomes" id="UP000196573">
    <property type="component" value="Unassembled WGS sequence"/>
</dbReference>
<feature type="compositionally biased region" description="Basic and acidic residues" evidence="2">
    <location>
        <begin position="155"/>
        <end position="195"/>
    </location>
</feature>
<feature type="region of interest" description="Disordered" evidence="2">
    <location>
        <begin position="128"/>
        <end position="234"/>
    </location>
</feature>
<dbReference type="RefSeq" id="WP_207626675.1">
    <property type="nucleotide sequence ID" value="NZ_CBCSCN010000010.1"/>
</dbReference>
<protein>
    <submittedName>
        <fullName evidence="4">Chaperone protein DnaJ</fullName>
    </submittedName>
</protein>
<dbReference type="PROSITE" id="PS50076">
    <property type="entry name" value="DNAJ_2"/>
    <property type="match status" value="1"/>
</dbReference>
<dbReference type="InterPro" id="IPR001623">
    <property type="entry name" value="DnaJ_domain"/>
</dbReference>
<dbReference type="Pfam" id="PF00226">
    <property type="entry name" value="DnaJ"/>
    <property type="match status" value="1"/>
</dbReference>
<organism evidence="4 5">
    <name type="scientific">Parendozoicomonas haliclonae</name>
    <dbReference type="NCBI Taxonomy" id="1960125"/>
    <lineage>
        <taxon>Bacteria</taxon>
        <taxon>Pseudomonadati</taxon>
        <taxon>Pseudomonadota</taxon>
        <taxon>Gammaproteobacteria</taxon>
        <taxon>Oceanospirillales</taxon>
        <taxon>Endozoicomonadaceae</taxon>
        <taxon>Parendozoicomonas</taxon>
    </lineage>
</organism>
<dbReference type="Gene3D" id="1.10.287.110">
    <property type="entry name" value="DnaJ domain"/>
    <property type="match status" value="1"/>
</dbReference>
<evidence type="ECO:0000259" key="3">
    <source>
        <dbReference type="PROSITE" id="PS50076"/>
    </source>
</evidence>
<accession>A0A1X7AMZ9</accession>
<feature type="compositionally biased region" description="Polar residues" evidence="2">
    <location>
        <begin position="139"/>
        <end position="148"/>
    </location>
</feature>
<keyword evidence="5" id="KW-1185">Reference proteome</keyword>
<feature type="domain" description="J" evidence="3">
    <location>
        <begin position="241"/>
        <end position="308"/>
    </location>
</feature>
<dbReference type="SUPFAM" id="SSF46565">
    <property type="entry name" value="Chaperone J-domain"/>
    <property type="match status" value="1"/>
</dbReference>
<keyword evidence="1" id="KW-0143">Chaperone</keyword>
<evidence type="ECO:0000256" key="2">
    <source>
        <dbReference type="SAM" id="MobiDB-lite"/>
    </source>
</evidence>
<feature type="compositionally biased region" description="Low complexity" evidence="2">
    <location>
        <begin position="206"/>
        <end position="215"/>
    </location>
</feature>
<name>A0A1X7AMZ9_9GAMM</name>
<dbReference type="InterPro" id="IPR036869">
    <property type="entry name" value="J_dom_sf"/>
</dbReference>
<evidence type="ECO:0000256" key="1">
    <source>
        <dbReference type="ARBA" id="ARBA00023186"/>
    </source>
</evidence>
<sequence length="308" mass="34091">MFGNLFGPAFVGGARRAPQMFRAASAYSPMGQPAFFGRPAFIVIDVPASHFGCSCHATSTPRQSAFRKVDPFMSFGFNSFGFNSYGFQAPRPAFQAPVEPAFNIFDLLMGISLLDELVMDGGCFEMPGFTAQPKREQASQKPSPQQEKAQSRAKPQAEPRAEQEAPKAESSQKAKEEQKPEGSKSQESKSEESKPKGKPFNFFEEFYGFRPGRGFTPPPPRQEQNGPQIPTKVDSPEVIDSALKAFKLSSDTLSSDNLKKAWRKIALKNHPDMVKQRGGSAKDIADAEERFKKLNEQRAVLDRLIEVD</sequence>
<dbReference type="EMBL" id="FWPT01000008">
    <property type="protein sequence ID" value="SMA49510.1"/>
    <property type="molecule type" value="Genomic_DNA"/>
</dbReference>
<evidence type="ECO:0000313" key="4">
    <source>
        <dbReference type="EMBL" id="SMA49510.1"/>
    </source>
</evidence>
<dbReference type="AlphaFoldDB" id="A0A1X7AMZ9"/>
<dbReference type="CDD" id="cd06257">
    <property type="entry name" value="DnaJ"/>
    <property type="match status" value="1"/>
</dbReference>